<reference evidence="6 7" key="1">
    <citation type="submission" date="2023-12" db="EMBL/GenBank/DDBJ databases">
        <title>Amycolatopsis sp. V23-08.</title>
        <authorList>
            <person name="Somphong A."/>
        </authorList>
    </citation>
    <scope>NUCLEOTIDE SEQUENCE [LARGE SCALE GENOMIC DNA]</scope>
    <source>
        <strain evidence="6 7">V23-08</strain>
    </source>
</reference>
<evidence type="ECO:0000256" key="2">
    <source>
        <dbReference type="ARBA" id="ARBA00022692"/>
    </source>
</evidence>
<keyword evidence="4 5" id="KW-0472">Membrane</keyword>
<gene>
    <name evidence="6" type="ORF">VA596_45885</name>
</gene>
<proteinExistence type="predicted"/>
<accession>A0ABU5RKV2</accession>
<dbReference type="InterPro" id="IPR032808">
    <property type="entry name" value="DoxX"/>
</dbReference>
<evidence type="ECO:0000256" key="4">
    <source>
        <dbReference type="ARBA" id="ARBA00023136"/>
    </source>
</evidence>
<protein>
    <submittedName>
        <fullName evidence="6">DoxX family protein</fullName>
    </submittedName>
</protein>
<dbReference type="RefSeq" id="WP_323336533.1">
    <property type="nucleotide sequence ID" value="NZ_JAYFSI010000018.1"/>
</dbReference>
<dbReference type="EMBL" id="JAYFSI010000018">
    <property type="protein sequence ID" value="MEA5366930.1"/>
    <property type="molecule type" value="Genomic_DNA"/>
</dbReference>
<keyword evidence="2 5" id="KW-0812">Transmembrane</keyword>
<comment type="caution">
    <text evidence="6">The sequence shown here is derived from an EMBL/GenBank/DDBJ whole genome shotgun (WGS) entry which is preliminary data.</text>
</comment>
<evidence type="ECO:0000313" key="6">
    <source>
        <dbReference type="EMBL" id="MEA5366930.1"/>
    </source>
</evidence>
<dbReference type="Pfam" id="PF13564">
    <property type="entry name" value="DoxX_2"/>
    <property type="match status" value="1"/>
</dbReference>
<dbReference type="Proteomes" id="UP001304298">
    <property type="component" value="Unassembled WGS sequence"/>
</dbReference>
<keyword evidence="7" id="KW-1185">Reference proteome</keyword>
<feature type="transmembrane region" description="Helical" evidence="5">
    <location>
        <begin position="113"/>
        <end position="129"/>
    </location>
</feature>
<feature type="transmembrane region" description="Helical" evidence="5">
    <location>
        <begin position="25"/>
        <end position="44"/>
    </location>
</feature>
<keyword evidence="3 5" id="KW-1133">Transmembrane helix</keyword>
<sequence>MTEQKLATRQAPAETAQRPRKAWNIVLWVLQVAVAAEFVLAGIAKVTGNPQMVDMFAEIGAGQWFRVVTGLLELAGAVGLLIPVLSGLAGLGLAALSIGATITNVFVLHTNTAITVVLFVVAAVIAWGRRGRTADLASRFKR</sequence>
<comment type="subcellular location">
    <subcellularLocation>
        <location evidence="1">Membrane</location>
        <topology evidence="1">Multi-pass membrane protein</topology>
    </subcellularLocation>
</comment>
<name>A0ABU5RKV2_9PSEU</name>
<evidence type="ECO:0000256" key="1">
    <source>
        <dbReference type="ARBA" id="ARBA00004141"/>
    </source>
</evidence>
<evidence type="ECO:0000256" key="3">
    <source>
        <dbReference type="ARBA" id="ARBA00022989"/>
    </source>
</evidence>
<evidence type="ECO:0000256" key="5">
    <source>
        <dbReference type="SAM" id="Phobius"/>
    </source>
</evidence>
<evidence type="ECO:0000313" key="7">
    <source>
        <dbReference type="Proteomes" id="UP001304298"/>
    </source>
</evidence>
<organism evidence="6 7">
    <name type="scientific">Amycolatopsis heterodermiae</name>
    <dbReference type="NCBI Taxonomy" id="3110235"/>
    <lineage>
        <taxon>Bacteria</taxon>
        <taxon>Bacillati</taxon>
        <taxon>Actinomycetota</taxon>
        <taxon>Actinomycetes</taxon>
        <taxon>Pseudonocardiales</taxon>
        <taxon>Pseudonocardiaceae</taxon>
        <taxon>Amycolatopsis</taxon>
    </lineage>
</organism>